<feature type="transmembrane region" description="Helical" evidence="1">
    <location>
        <begin position="53"/>
        <end position="72"/>
    </location>
</feature>
<dbReference type="GO" id="GO:0016020">
    <property type="term" value="C:membrane"/>
    <property type="evidence" value="ECO:0007669"/>
    <property type="project" value="TreeGrafter"/>
</dbReference>
<dbReference type="PANTHER" id="PTHR23028:SF53">
    <property type="entry name" value="ACYL_TRANSF_3 DOMAIN-CONTAINING PROTEIN"/>
    <property type="match status" value="1"/>
</dbReference>
<feature type="transmembrane region" description="Helical" evidence="1">
    <location>
        <begin position="220"/>
        <end position="240"/>
    </location>
</feature>
<dbReference type="RefSeq" id="WP_183980196.1">
    <property type="nucleotide sequence ID" value="NZ_JACIBY010000025.1"/>
</dbReference>
<keyword evidence="1" id="KW-1133">Transmembrane helix</keyword>
<feature type="transmembrane region" description="Helical" evidence="1">
    <location>
        <begin position="93"/>
        <end position="116"/>
    </location>
</feature>
<dbReference type="Pfam" id="PF01757">
    <property type="entry name" value="Acyl_transf_3"/>
    <property type="match status" value="1"/>
</dbReference>
<gene>
    <name evidence="3" type="ORF">FHS57_006118</name>
</gene>
<feature type="transmembrane region" description="Helical" evidence="1">
    <location>
        <begin position="128"/>
        <end position="147"/>
    </location>
</feature>
<keyword evidence="1" id="KW-0812">Transmembrane</keyword>
<dbReference type="Proteomes" id="UP000541352">
    <property type="component" value="Unassembled WGS sequence"/>
</dbReference>
<feature type="transmembrane region" description="Helical" evidence="1">
    <location>
        <begin position="181"/>
        <end position="200"/>
    </location>
</feature>
<comment type="caution">
    <text evidence="3">The sequence shown here is derived from an EMBL/GenBank/DDBJ whole genome shotgun (WGS) entry which is preliminary data.</text>
</comment>
<feature type="transmembrane region" description="Helical" evidence="1">
    <location>
        <begin position="256"/>
        <end position="273"/>
    </location>
</feature>
<feature type="transmembrane region" description="Helical" evidence="1">
    <location>
        <begin position="347"/>
        <end position="367"/>
    </location>
</feature>
<dbReference type="EMBL" id="JACIBY010000025">
    <property type="protein sequence ID" value="MBB3842089.1"/>
    <property type="molecule type" value="Genomic_DNA"/>
</dbReference>
<keyword evidence="1" id="KW-0472">Membrane</keyword>
<dbReference type="GO" id="GO:0016747">
    <property type="term" value="F:acyltransferase activity, transferring groups other than amino-acyl groups"/>
    <property type="evidence" value="ECO:0007669"/>
    <property type="project" value="InterPro"/>
</dbReference>
<keyword evidence="4" id="KW-1185">Reference proteome</keyword>
<proteinExistence type="predicted"/>
<dbReference type="InterPro" id="IPR050879">
    <property type="entry name" value="Acyltransferase_3"/>
</dbReference>
<evidence type="ECO:0000256" key="1">
    <source>
        <dbReference type="SAM" id="Phobius"/>
    </source>
</evidence>
<dbReference type="PANTHER" id="PTHR23028">
    <property type="entry name" value="ACETYLTRANSFERASE"/>
    <property type="match status" value="1"/>
</dbReference>
<sequence>MSKVSTSVYFPNLNGVRFIAAFSVLIHHIEQVKEVFKVPNFYDNHLIKSMGKLGVDLFFVLSGFLITYLLLHEKGRFGFINTRNFYIRRILRIWPLYFLIVLLSFFVFPQISFFVAPNNEVSFMAHNVFRRLSLFLLVLPNIGFILYNAPYLAAQTWSIGVEEQFYYLWPWIVKDFSWKRLIITVFIFCFGTFAVFYIYYNWVGHTQYANNVPEITRFFFSQFRIITLMTGGLCAALVYYQKDKVLNALFRKEVQWIVYIVLVICLVTGVHVSSLNLEFYGLFFGYFILNVSSNPASIVNLEYNWISYLGKISYGIYIYQTAFIVASIHLIQWMFGDSLSTLTFNLLLYPLSALLTIGVSALSYRYFETPFLTFKNRFSKH</sequence>
<evidence type="ECO:0000313" key="4">
    <source>
        <dbReference type="Proteomes" id="UP000541352"/>
    </source>
</evidence>
<evidence type="ECO:0000313" key="3">
    <source>
        <dbReference type="EMBL" id="MBB3842089.1"/>
    </source>
</evidence>
<feature type="transmembrane region" description="Helical" evidence="1">
    <location>
        <begin position="314"/>
        <end position="335"/>
    </location>
</feature>
<evidence type="ECO:0000259" key="2">
    <source>
        <dbReference type="Pfam" id="PF01757"/>
    </source>
</evidence>
<dbReference type="InterPro" id="IPR002656">
    <property type="entry name" value="Acyl_transf_3_dom"/>
</dbReference>
<organism evidence="3 4">
    <name type="scientific">Runella defluvii</name>
    <dbReference type="NCBI Taxonomy" id="370973"/>
    <lineage>
        <taxon>Bacteria</taxon>
        <taxon>Pseudomonadati</taxon>
        <taxon>Bacteroidota</taxon>
        <taxon>Cytophagia</taxon>
        <taxon>Cytophagales</taxon>
        <taxon>Spirosomataceae</taxon>
        <taxon>Runella</taxon>
    </lineage>
</organism>
<dbReference type="AlphaFoldDB" id="A0A7W5ZUP2"/>
<feature type="transmembrane region" description="Helical" evidence="1">
    <location>
        <begin position="279"/>
        <end position="302"/>
    </location>
</feature>
<reference evidence="3 4" key="1">
    <citation type="submission" date="2020-08" db="EMBL/GenBank/DDBJ databases">
        <title>Genomic Encyclopedia of Type Strains, Phase IV (KMG-IV): sequencing the most valuable type-strain genomes for metagenomic binning, comparative biology and taxonomic classification.</title>
        <authorList>
            <person name="Goeker M."/>
        </authorList>
    </citation>
    <scope>NUCLEOTIDE SEQUENCE [LARGE SCALE GENOMIC DNA]</scope>
    <source>
        <strain evidence="3 4">DSM 17976</strain>
    </source>
</reference>
<feature type="domain" description="Acyltransferase 3" evidence="2">
    <location>
        <begin position="12"/>
        <end position="364"/>
    </location>
</feature>
<protein>
    <submittedName>
        <fullName evidence="3">Peptidoglycan/LPS O-acetylase OafA/YrhL</fullName>
    </submittedName>
</protein>
<dbReference type="GO" id="GO:0000271">
    <property type="term" value="P:polysaccharide biosynthetic process"/>
    <property type="evidence" value="ECO:0007669"/>
    <property type="project" value="TreeGrafter"/>
</dbReference>
<accession>A0A7W5ZUP2</accession>
<name>A0A7W5ZUP2_9BACT</name>